<name>A0AAP0ND53_LIQFO</name>
<comment type="caution">
    <text evidence="1">The sequence shown here is derived from an EMBL/GenBank/DDBJ whole genome shotgun (WGS) entry which is preliminary data.</text>
</comment>
<reference evidence="1 2" key="1">
    <citation type="journal article" date="2024" name="Plant J.">
        <title>Genome sequences and population genomics reveal climatic adaptation and genomic divergence between two closely related sweetgum species.</title>
        <authorList>
            <person name="Xu W.Q."/>
            <person name="Ren C.Q."/>
            <person name="Zhang X.Y."/>
            <person name="Comes H.P."/>
            <person name="Liu X.H."/>
            <person name="Li Y.G."/>
            <person name="Kettle C.J."/>
            <person name="Jalonen R."/>
            <person name="Gaisberger H."/>
            <person name="Ma Y.Z."/>
            <person name="Qiu Y.X."/>
        </authorList>
    </citation>
    <scope>NUCLEOTIDE SEQUENCE [LARGE SCALE GENOMIC DNA]</scope>
    <source>
        <strain evidence="1">Hangzhou</strain>
    </source>
</reference>
<gene>
    <name evidence="1" type="ORF">L1049_001346</name>
</gene>
<dbReference type="Proteomes" id="UP001415857">
    <property type="component" value="Unassembled WGS sequence"/>
</dbReference>
<protein>
    <submittedName>
        <fullName evidence="1">Uncharacterized protein</fullName>
    </submittedName>
</protein>
<dbReference type="AlphaFoldDB" id="A0AAP0ND53"/>
<keyword evidence="2" id="KW-1185">Reference proteome</keyword>
<evidence type="ECO:0000313" key="1">
    <source>
        <dbReference type="EMBL" id="KAK9269570.1"/>
    </source>
</evidence>
<organism evidence="1 2">
    <name type="scientific">Liquidambar formosana</name>
    <name type="common">Formosan gum</name>
    <dbReference type="NCBI Taxonomy" id="63359"/>
    <lineage>
        <taxon>Eukaryota</taxon>
        <taxon>Viridiplantae</taxon>
        <taxon>Streptophyta</taxon>
        <taxon>Embryophyta</taxon>
        <taxon>Tracheophyta</taxon>
        <taxon>Spermatophyta</taxon>
        <taxon>Magnoliopsida</taxon>
        <taxon>eudicotyledons</taxon>
        <taxon>Gunneridae</taxon>
        <taxon>Pentapetalae</taxon>
        <taxon>Saxifragales</taxon>
        <taxon>Altingiaceae</taxon>
        <taxon>Liquidambar</taxon>
    </lineage>
</organism>
<sequence length="118" mass="13248">MSILQTITAPAIPYSSQPLETTPPISFEEPSCSSFMLLKEKSDGFIKKLPKWAKDCSHCDAHLFSHISSFHISWVTVFEREWKLEAKKIGVGFKATSVCQQVHELQTLHGCFSHSSPP</sequence>
<evidence type="ECO:0000313" key="2">
    <source>
        <dbReference type="Proteomes" id="UP001415857"/>
    </source>
</evidence>
<proteinExistence type="predicted"/>
<dbReference type="EMBL" id="JBBPBK010000015">
    <property type="protein sequence ID" value="KAK9269570.1"/>
    <property type="molecule type" value="Genomic_DNA"/>
</dbReference>
<accession>A0AAP0ND53</accession>